<organism evidence="2 3">
    <name type="scientific">Sulfurisoma sediminicola</name>
    <dbReference type="NCBI Taxonomy" id="1381557"/>
    <lineage>
        <taxon>Bacteria</taxon>
        <taxon>Pseudomonadati</taxon>
        <taxon>Pseudomonadota</taxon>
        <taxon>Betaproteobacteria</taxon>
        <taxon>Nitrosomonadales</taxon>
        <taxon>Sterolibacteriaceae</taxon>
        <taxon>Sulfurisoma</taxon>
    </lineage>
</organism>
<evidence type="ECO:0000313" key="2">
    <source>
        <dbReference type="EMBL" id="RLJ67573.1"/>
    </source>
</evidence>
<keyword evidence="3" id="KW-1185">Reference proteome</keyword>
<comment type="caution">
    <text evidence="2">The sequence shown here is derived from an EMBL/GenBank/DDBJ whole genome shotgun (WGS) entry which is preliminary data.</text>
</comment>
<keyword evidence="1" id="KW-0732">Signal</keyword>
<feature type="chain" id="PRO_5019749188" evidence="1">
    <location>
        <begin position="26"/>
        <end position="109"/>
    </location>
</feature>
<dbReference type="RefSeq" id="WP_207855617.1">
    <property type="nucleotide sequence ID" value="NZ_BHVV01000001.1"/>
</dbReference>
<protein>
    <submittedName>
        <fullName evidence="2">Uncharacterized protein</fullName>
    </submittedName>
</protein>
<feature type="signal peptide" evidence="1">
    <location>
        <begin position="1"/>
        <end position="25"/>
    </location>
</feature>
<sequence length="109" mass="11670">MKPIVRTFGNMLLGLSWLAALPAAAANASPYPVAGLAPYQRPADAPTIKEFARSDAWRAAALRGVTAPPPESILKFLDHQGAWYNPFTHPGMPAPYDLRGLHAPQKAAP</sequence>
<dbReference type="EMBL" id="RCCI01000004">
    <property type="protein sequence ID" value="RLJ67573.1"/>
    <property type="molecule type" value="Genomic_DNA"/>
</dbReference>
<gene>
    <name evidence="2" type="ORF">DFR35_0120</name>
</gene>
<proteinExistence type="predicted"/>
<evidence type="ECO:0000313" key="3">
    <source>
        <dbReference type="Proteomes" id="UP000268908"/>
    </source>
</evidence>
<name>A0A497XI73_9PROT</name>
<dbReference type="AlphaFoldDB" id="A0A497XI73"/>
<evidence type="ECO:0000256" key="1">
    <source>
        <dbReference type="SAM" id="SignalP"/>
    </source>
</evidence>
<accession>A0A497XI73</accession>
<reference evidence="2 3" key="1">
    <citation type="submission" date="2018-10" db="EMBL/GenBank/DDBJ databases">
        <title>Genomic Encyclopedia of Type Strains, Phase IV (KMG-IV): sequencing the most valuable type-strain genomes for metagenomic binning, comparative biology and taxonomic classification.</title>
        <authorList>
            <person name="Goeker M."/>
        </authorList>
    </citation>
    <scope>NUCLEOTIDE SEQUENCE [LARGE SCALE GENOMIC DNA]</scope>
    <source>
        <strain evidence="2 3">DSM 26916</strain>
    </source>
</reference>
<dbReference type="Proteomes" id="UP000268908">
    <property type="component" value="Unassembled WGS sequence"/>
</dbReference>